<sequence length="729" mass="81212">MAKDCAVAGRPAIYERVCQWENIISTLRQPIAVDVLIVSDSSLALVPDPNAGKTSCFSAGDLLKPWGEVRSIYAKVLWGKGLSQIVRYLPEAIDDIEAGHRSLGRPVTANCKRQKAKVEQSCNDLRAFKRGENRVLDVLIVGNADGDLFALPKAYNDTMKVHIRALRENHSQPCADDHLRSYPRIEGLEAQGLPKPTGSDIGFKQEMESNVSSPKDIHRMPDLEKFMIETDVQILQRVLQAEEVATATANREVEPLIKEIAEEDQALEPMNQDHADSDDELVKIEAITLDDRLEARRRGRGRFRRLGSRSLIDDLETVVSEEIVEEEEFHDVGEGQVEAIEEDDDDLAVVSGVSFELVGGGSTTARGDPEPMDVVEGDPNKAKSSGTSSGKAGKSSSASASAGATPPMLKSKSKAKPEKKAMPKLKVVDEGHGNDSVDKSSTHRFSRWLRTWFGPDNMIGVPNRIVDYDGRLSAISHSMSDYLRGHRLFHRRPSPEIRRKEVLMVAKNSPMRRFRVQVSGMSYGTLRWIPVRIRAIQGNRNFLVHEGGMASMIRKMYTFDADFDISKVDDPTVHHNFCAMPEGSPVWDDFPRVIYHTCDQAAFLSIISDGLIPGGFPHKTGRAHNFFNSTPPWKAEMKKLQGMRAGRPIALAFDAELLMQFGTKLFATDEAILSPEWVTNIALINAFDMRRGEFVFINRAPNLPDLQESLLTSCHPREMPISVVFFCLR</sequence>
<proteinExistence type="predicted"/>
<dbReference type="EMBL" id="CAMXCT020000348">
    <property type="protein sequence ID" value="CAL1130898.1"/>
    <property type="molecule type" value="Genomic_DNA"/>
</dbReference>
<dbReference type="EMBL" id="CAMXCT010000348">
    <property type="protein sequence ID" value="CAI3977523.1"/>
    <property type="molecule type" value="Genomic_DNA"/>
</dbReference>
<evidence type="ECO:0000313" key="4">
    <source>
        <dbReference type="Proteomes" id="UP001152797"/>
    </source>
</evidence>
<evidence type="ECO:0000256" key="1">
    <source>
        <dbReference type="SAM" id="MobiDB-lite"/>
    </source>
</evidence>
<organism evidence="2">
    <name type="scientific">Cladocopium goreaui</name>
    <dbReference type="NCBI Taxonomy" id="2562237"/>
    <lineage>
        <taxon>Eukaryota</taxon>
        <taxon>Sar</taxon>
        <taxon>Alveolata</taxon>
        <taxon>Dinophyceae</taxon>
        <taxon>Suessiales</taxon>
        <taxon>Symbiodiniaceae</taxon>
        <taxon>Cladocopium</taxon>
    </lineage>
</organism>
<accession>A0A9P1FIM2</accession>
<keyword evidence="4" id="KW-1185">Reference proteome</keyword>
<feature type="region of interest" description="Disordered" evidence="1">
    <location>
        <begin position="358"/>
        <end position="440"/>
    </location>
</feature>
<dbReference type="EMBL" id="CAMXCT030000348">
    <property type="protein sequence ID" value="CAL4764835.1"/>
    <property type="molecule type" value="Genomic_DNA"/>
</dbReference>
<evidence type="ECO:0000313" key="3">
    <source>
        <dbReference type="EMBL" id="CAL1130898.1"/>
    </source>
</evidence>
<dbReference type="Proteomes" id="UP001152797">
    <property type="component" value="Unassembled WGS sequence"/>
</dbReference>
<dbReference type="AlphaFoldDB" id="A0A9P1FIM2"/>
<gene>
    <name evidence="2" type="ORF">C1SCF055_LOCUS5657</name>
</gene>
<feature type="compositionally biased region" description="Basic and acidic residues" evidence="1">
    <location>
        <begin position="415"/>
        <end position="440"/>
    </location>
</feature>
<dbReference type="OrthoDB" id="492368at2759"/>
<protein>
    <submittedName>
        <fullName evidence="2">Uncharacterized protein</fullName>
    </submittedName>
</protein>
<evidence type="ECO:0000313" key="2">
    <source>
        <dbReference type="EMBL" id="CAI3977523.1"/>
    </source>
</evidence>
<reference evidence="2" key="1">
    <citation type="submission" date="2022-10" db="EMBL/GenBank/DDBJ databases">
        <authorList>
            <person name="Chen Y."/>
            <person name="Dougan E. K."/>
            <person name="Chan C."/>
            <person name="Rhodes N."/>
            <person name="Thang M."/>
        </authorList>
    </citation>
    <scope>NUCLEOTIDE SEQUENCE</scope>
</reference>
<feature type="compositionally biased region" description="Low complexity" evidence="1">
    <location>
        <begin position="382"/>
        <end position="410"/>
    </location>
</feature>
<name>A0A9P1FIM2_9DINO</name>
<comment type="caution">
    <text evidence="2">The sequence shown here is derived from an EMBL/GenBank/DDBJ whole genome shotgun (WGS) entry which is preliminary data.</text>
</comment>
<reference evidence="3" key="2">
    <citation type="submission" date="2024-04" db="EMBL/GenBank/DDBJ databases">
        <authorList>
            <person name="Chen Y."/>
            <person name="Shah S."/>
            <person name="Dougan E. K."/>
            <person name="Thang M."/>
            <person name="Chan C."/>
        </authorList>
    </citation>
    <scope>NUCLEOTIDE SEQUENCE [LARGE SCALE GENOMIC DNA]</scope>
</reference>